<proteinExistence type="predicted"/>
<dbReference type="EMBL" id="JAINUG010000073">
    <property type="protein sequence ID" value="KAJ8401071.1"/>
    <property type="molecule type" value="Genomic_DNA"/>
</dbReference>
<dbReference type="AlphaFoldDB" id="A0AAD7SEI0"/>
<organism evidence="2 3">
    <name type="scientific">Aldrovandia affinis</name>
    <dbReference type="NCBI Taxonomy" id="143900"/>
    <lineage>
        <taxon>Eukaryota</taxon>
        <taxon>Metazoa</taxon>
        <taxon>Chordata</taxon>
        <taxon>Craniata</taxon>
        <taxon>Vertebrata</taxon>
        <taxon>Euteleostomi</taxon>
        <taxon>Actinopterygii</taxon>
        <taxon>Neopterygii</taxon>
        <taxon>Teleostei</taxon>
        <taxon>Notacanthiformes</taxon>
        <taxon>Halosauridae</taxon>
        <taxon>Aldrovandia</taxon>
    </lineage>
</organism>
<evidence type="ECO:0000256" key="1">
    <source>
        <dbReference type="SAM" id="MobiDB-lite"/>
    </source>
</evidence>
<accession>A0AAD7SEI0</accession>
<comment type="caution">
    <text evidence="2">The sequence shown here is derived from an EMBL/GenBank/DDBJ whole genome shotgun (WGS) entry which is preliminary data.</text>
</comment>
<sequence>MCHYSQAAQHLGHTSVTAVPTLSLSAVARPCWQSSRLSVLLLDVTLQTRPLRIAADLISLLNLGKAISVTSPLHHRKAPVSQSVRFRSAGARGERSTRPVRVPQKSPNELRGVKVQRAFVLAGRPHPHGWLLQPSLSAHICEELFIWP</sequence>
<reference evidence="2" key="1">
    <citation type="journal article" date="2023" name="Science">
        <title>Genome structures resolve the early diversification of teleost fishes.</title>
        <authorList>
            <person name="Parey E."/>
            <person name="Louis A."/>
            <person name="Montfort J."/>
            <person name="Bouchez O."/>
            <person name="Roques C."/>
            <person name="Iampietro C."/>
            <person name="Lluch J."/>
            <person name="Castinel A."/>
            <person name="Donnadieu C."/>
            <person name="Desvignes T."/>
            <person name="Floi Bucao C."/>
            <person name="Jouanno E."/>
            <person name="Wen M."/>
            <person name="Mejri S."/>
            <person name="Dirks R."/>
            <person name="Jansen H."/>
            <person name="Henkel C."/>
            <person name="Chen W.J."/>
            <person name="Zahm M."/>
            <person name="Cabau C."/>
            <person name="Klopp C."/>
            <person name="Thompson A.W."/>
            <person name="Robinson-Rechavi M."/>
            <person name="Braasch I."/>
            <person name="Lecointre G."/>
            <person name="Bobe J."/>
            <person name="Postlethwait J.H."/>
            <person name="Berthelot C."/>
            <person name="Roest Crollius H."/>
            <person name="Guiguen Y."/>
        </authorList>
    </citation>
    <scope>NUCLEOTIDE SEQUENCE</scope>
    <source>
        <strain evidence="2">NC1722</strain>
    </source>
</reference>
<protein>
    <submittedName>
        <fullName evidence="2">Uncharacterized protein</fullName>
    </submittedName>
</protein>
<feature type="region of interest" description="Disordered" evidence="1">
    <location>
        <begin position="88"/>
        <end position="107"/>
    </location>
</feature>
<dbReference type="Proteomes" id="UP001221898">
    <property type="component" value="Unassembled WGS sequence"/>
</dbReference>
<name>A0AAD7SEI0_9TELE</name>
<evidence type="ECO:0000313" key="2">
    <source>
        <dbReference type="EMBL" id="KAJ8401071.1"/>
    </source>
</evidence>
<keyword evidence="3" id="KW-1185">Reference proteome</keyword>
<gene>
    <name evidence="2" type="ORF">AAFF_G00390280</name>
</gene>
<evidence type="ECO:0000313" key="3">
    <source>
        <dbReference type="Proteomes" id="UP001221898"/>
    </source>
</evidence>